<dbReference type="GeneID" id="11535745"/>
<keyword evidence="1" id="KW-0732">Signal</keyword>
<feature type="chain" id="PRO_5003508725" evidence="1">
    <location>
        <begin position="23"/>
        <end position="164"/>
    </location>
</feature>
<evidence type="ECO:0000313" key="2">
    <source>
        <dbReference type="EMBL" id="CCE64052.1"/>
    </source>
</evidence>
<proteinExistence type="predicted"/>
<dbReference type="RefSeq" id="XP_003686486.1">
    <property type="nucleotide sequence ID" value="XM_003686438.1"/>
</dbReference>
<name>G8BVX4_TETPH</name>
<dbReference type="Proteomes" id="UP000005666">
    <property type="component" value="Chromosome 7"/>
</dbReference>
<protein>
    <submittedName>
        <fullName evidence="2">Uncharacterized protein</fullName>
    </submittedName>
</protein>
<evidence type="ECO:0000313" key="3">
    <source>
        <dbReference type="Proteomes" id="UP000005666"/>
    </source>
</evidence>
<accession>G8BVX4</accession>
<organism evidence="2 3">
    <name type="scientific">Tetrapisispora phaffii (strain ATCC 24235 / CBS 4417 / NBRC 1672 / NRRL Y-8282 / UCD 70-5)</name>
    <name type="common">Yeast</name>
    <name type="synonym">Fabospora phaffii</name>
    <dbReference type="NCBI Taxonomy" id="1071381"/>
    <lineage>
        <taxon>Eukaryota</taxon>
        <taxon>Fungi</taxon>
        <taxon>Dikarya</taxon>
        <taxon>Ascomycota</taxon>
        <taxon>Saccharomycotina</taxon>
        <taxon>Saccharomycetes</taxon>
        <taxon>Saccharomycetales</taxon>
        <taxon>Saccharomycetaceae</taxon>
        <taxon>Tetrapisispora</taxon>
    </lineage>
</organism>
<dbReference type="KEGG" id="tpf:TPHA_0G02160"/>
<dbReference type="AlphaFoldDB" id="G8BVX4"/>
<reference evidence="2 3" key="1">
    <citation type="journal article" date="2011" name="Proc. Natl. Acad. Sci. U.S.A.">
        <title>Evolutionary erosion of yeast sex chromosomes by mating-type switching accidents.</title>
        <authorList>
            <person name="Gordon J.L."/>
            <person name="Armisen D."/>
            <person name="Proux-Wera E."/>
            <person name="Oheigeartaigh S.S."/>
            <person name="Byrne K.P."/>
            <person name="Wolfe K.H."/>
        </authorList>
    </citation>
    <scope>NUCLEOTIDE SEQUENCE [LARGE SCALE GENOMIC DNA]</scope>
    <source>
        <strain evidence="3">ATCC 24235 / CBS 4417 / NBRC 1672 / NRRL Y-8282 / UCD 70-5</strain>
    </source>
</reference>
<gene>
    <name evidence="2" type="primary">TPHA0G02160</name>
    <name evidence="2" type="ordered locus">TPHA_0G02160</name>
</gene>
<sequence length="164" mass="17970">MNSIRSHVLLLTLFTLLTVSGAINEISTEPIAVNQKYKNAADELSQQRLLSQLLDVTSTGTFNETSIYNSLITESTRTQLNQMNNTSTMADSTSSTSAMNPDSQITLAQRYNITSSYHPKTSSYSGSSSSTHISTFSRSDDGFKMNVRDSSASGLILFVLLFIF</sequence>
<evidence type="ECO:0000256" key="1">
    <source>
        <dbReference type="SAM" id="SignalP"/>
    </source>
</evidence>
<keyword evidence="3" id="KW-1185">Reference proteome</keyword>
<dbReference type="EMBL" id="HE612862">
    <property type="protein sequence ID" value="CCE64052.1"/>
    <property type="molecule type" value="Genomic_DNA"/>
</dbReference>
<feature type="signal peptide" evidence="1">
    <location>
        <begin position="1"/>
        <end position="22"/>
    </location>
</feature>
<dbReference type="HOGENOM" id="CLU_1620188_0_0_1"/>